<keyword evidence="1" id="KW-1133">Transmembrane helix</keyword>
<gene>
    <name evidence="3" type="ORF">HKI87_19g88100</name>
</gene>
<accession>A0AAX4PLF6</accession>
<keyword evidence="4" id="KW-1185">Reference proteome</keyword>
<dbReference type="Pfam" id="PF00581">
    <property type="entry name" value="Rhodanese"/>
    <property type="match status" value="1"/>
</dbReference>
<reference evidence="3 4" key="1">
    <citation type="submission" date="2024-03" db="EMBL/GenBank/DDBJ databases">
        <title>Complete genome sequence of the green alga Chloropicon roscoffensis RCC1871.</title>
        <authorList>
            <person name="Lemieux C."/>
            <person name="Pombert J.-F."/>
            <person name="Otis C."/>
            <person name="Turmel M."/>
        </authorList>
    </citation>
    <scope>NUCLEOTIDE SEQUENCE [LARGE SCALE GENOMIC DNA]</scope>
    <source>
        <strain evidence="3 4">RCC1871</strain>
    </source>
</reference>
<dbReference type="EMBL" id="CP151519">
    <property type="protein sequence ID" value="WZN67237.1"/>
    <property type="molecule type" value="Genomic_DNA"/>
</dbReference>
<dbReference type="SUPFAM" id="SSF52821">
    <property type="entry name" value="Rhodanese/Cell cycle control phosphatase"/>
    <property type="match status" value="1"/>
</dbReference>
<keyword evidence="1" id="KW-0472">Membrane</keyword>
<sequence>MATAFWGLFWALDEMVTGRKKQSEGGEGGEGGGEAKGKRVQELYRKFRDECYGPIPEVDTKEAWERLAKGTLVVVDVRKQEEWRTSMIPGAMTKEEFEIEVHKDQEKLGFLEGKDVCTYCTIGMRAGKYAKKLAGDLKGRGPKVLNLKGSILGWVHDGLPVARRLGETRHAGEEVVKEVHVNNPKFDLAPDGYEARWFGQSGGSLLARCGRALRRWASAAAIPIALGVALAYLGGWWGAKSGGH</sequence>
<keyword evidence="1" id="KW-0812">Transmembrane</keyword>
<dbReference type="AlphaFoldDB" id="A0AAX4PLF6"/>
<dbReference type="InterPro" id="IPR001763">
    <property type="entry name" value="Rhodanese-like_dom"/>
</dbReference>
<organism evidence="3 4">
    <name type="scientific">Chloropicon roscoffensis</name>
    <dbReference type="NCBI Taxonomy" id="1461544"/>
    <lineage>
        <taxon>Eukaryota</taxon>
        <taxon>Viridiplantae</taxon>
        <taxon>Chlorophyta</taxon>
        <taxon>Chloropicophyceae</taxon>
        <taxon>Chloropicales</taxon>
        <taxon>Chloropicaceae</taxon>
        <taxon>Chloropicon</taxon>
    </lineage>
</organism>
<dbReference type="CDD" id="cd00158">
    <property type="entry name" value="RHOD"/>
    <property type="match status" value="1"/>
</dbReference>
<dbReference type="Proteomes" id="UP001472866">
    <property type="component" value="Chromosome 19"/>
</dbReference>
<dbReference type="SMART" id="SM00450">
    <property type="entry name" value="RHOD"/>
    <property type="match status" value="1"/>
</dbReference>
<dbReference type="InterPro" id="IPR036873">
    <property type="entry name" value="Rhodanese-like_dom_sf"/>
</dbReference>
<evidence type="ECO:0000313" key="3">
    <source>
        <dbReference type="EMBL" id="WZN67237.1"/>
    </source>
</evidence>
<name>A0AAX4PLF6_9CHLO</name>
<evidence type="ECO:0000313" key="4">
    <source>
        <dbReference type="Proteomes" id="UP001472866"/>
    </source>
</evidence>
<feature type="transmembrane region" description="Helical" evidence="1">
    <location>
        <begin position="216"/>
        <end position="239"/>
    </location>
</feature>
<dbReference type="Gene3D" id="3.40.250.10">
    <property type="entry name" value="Rhodanese-like domain"/>
    <property type="match status" value="1"/>
</dbReference>
<evidence type="ECO:0000256" key="1">
    <source>
        <dbReference type="SAM" id="Phobius"/>
    </source>
</evidence>
<evidence type="ECO:0000259" key="2">
    <source>
        <dbReference type="PROSITE" id="PS50206"/>
    </source>
</evidence>
<protein>
    <submittedName>
        <fullName evidence="3">Rhodanese domain-containing protein</fullName>
    </submittedName>
</protein>
<proteinExistence type="predicted"/>
<feature type="domain" description="Rhodanese" evidence="2">
    <location>
        <begin position="68"/>
        <end position="163"/>
    </location>
</feature>
<dbReference type="PROSITE" id="PS50206">
    <property type="entry name" value="RHODANESE_3"/>
    <property type="match status" value="1"/>
</dbReference>